<keyword evidence="2" id="KW-0677">Repeat</keyword>
<keyword evidence="1 3" id="KW-0853">WD repeat</keyword>
<dbReference type="EMBL" id="PNBA02000009">
    <property type="protein sequence ID" value="KAG6413875.1"/>
    <property type="molecule type" value="Genomic_DNA"/>
</dbReference>
<comment type="caution">
    <text evidence="4">The sequence shown here is derived from an EMBL/GenBank/DDBJ whole genome shotgun (WGS) entry which is preliminary data.</text>
</comment>
<name>A0A8X8XHI3_SALSN</name>
<dbReference type="SUPFAM" id="SSF50978">
    <property type="entry name" value="WD40 repeat-like"/>
    <property type="match status" value="1"/>
</dbReference>
<evidence type="ECO:0000313" key="4">
    <source>
        <dbReference type="EMBL" id="KAG6413875.1"/>
    </source>
</evidence>
<accession>A0A8X8XHI3</accession>
<dbReference type="PROSITE" id="PS50082">
    <property type="entry name" value="WD_REPEATS_2"/>
    <property type="match status" value="1"/>
</dbReference>
<dbReference type="SMART" id="SM00320">
    <property type="entry name" value="WD40"/>
    <property type="match status" value="3"/>
</dbReference>
<organism evidence="4">
    <name type="scientific">Salvia splendens</name>
    <name type="common">Scarlet sage</name>
    <dbReference type="NCBI Taxonomy" id="180675"/>
    <lineage>
        <taxon>Eukaryota</taxon>
        <taxon>Viridiplantae</taxon>
        <taxon>Streptophyta</taxon>
        <taxon>Embryophyta</taxon>
        <taxon>Tracheophyta</taxon>
        <taxon>Spermatophyta</taxon>
        <taxon>Magnoliopsida</taxon>
        <taxon>eudicotyledons</taxon>
        <taxon>Gunneridae</taxon>
        <taxon>Pentapetalae</taxon>
        <taxon>asterids</taxon>
        <taxon>lamiids</taxon>
        <taxon>Lamiales</taxon>
        <taxon>Lamiaceae</taxon>
        <taxon>Nepetoideae</taxon>
        <taxon>Mentheae</taxon>
        <taxon>Salviinae</taxon>
        <taxon>Salvia</taxon>
        <taxon>Salvia subgen. Calosphace</taxon>
        <taxon>core Calosphace</taxon>
    </lineage>
</organism>
<dbReference type="InterPro" id="IPR015943">
    <property type="entry name" value="WD40/YVTN_repeat-like_dom_sf"/>
</dbReference>
<gene>
    <name evidence="4" type="ORF">SASPL_126590</name>
</gene>
<dbReference type="InterPro" id="IPR001680">
    <property type="entry name" value="WD40_rpt"/>
</dbReference>
<dbReference type="Gene3D" id="2.130.10.10">
    <property type="entry name" value="YVTN repeat-like/Quinoprotein amine dehydrogenase"/>
    <property type="match status" value="2"/>
</dbReference>
<evidence type="ECO:0000256" key="3">
    <source>
        <dbReference type="PROSITE-ProRule" id="PRU00221"/>
    </source>
</evidence>
<evidence type="ECO:0008006" key="6">
    <source>
        <dbReference type="Google" id="ProtNLM"/>
    </source>
</evidence>
<sequence length="244" mass="26232">MRSKVLKQHMKVLSGHQDIAEFALAMCRAEPFVLSGGRDKSVVLWSIQDHVSTLANAGTQSAESASSIIKAADNSTVGSRGIFQGHTDTVEDVQFCPSSSQQFCSVGDDSCLIFWDARIGSDPVVKVHVSASGVSAPVHKFSGHSAAVLSVQVGQKEDTGSDPDTPAGLFFKHAGHRDKVVDFHWNVDDPWTIVSVSDDGEFAGGGGTLQMWRMTDLLSLPQDEVLAELQKFKDHVSECSKTCV</sequence>
<reference evidence="4" key="2">
    <citation type="submission" date="2020-08" db="EMBL/GenBank/DDBJ databases">
        <title>Plant Genome Project.</title>
        <authorList>
            <person name="Zhang R.-G."/>
        </authorList>
    </citation>
    <scope>NUCLEOTIDE SEQUENCE</scope>
    <source>
        <strain evidence="4">Huo1</strain>
        <tissue evidence="4">Leaf</tissue>
    </source>
</reference>
<protein>
    <recommendedName>
        <fullName evidence="6">Histone-binding protein RBBP4</fullName>
    </recommendedName>
</protein>
<evidence type="ECO:0000256" key="1">
    <source>
        <dbReference type="ARBA" id="ARBA00022574"/>
    </source>
</evidence>
<reference evidence="4" key="1">
    <citation type="submission" date="2018-01" db="EMBL/GenBank/DDBJ databases">
        <authorList>
            <person name="Mao J.F."/>
        </authorList>
    </citation>
    <scope>NUCLEOTIDE SEQUENCE</scope>
    <source>
        <strain evidence="4">Huo1</strain>
        <tissue evidence="4">Leaf</tissue>
    </source>
</reference>
<evidence type="ECO:0000256" key="2">
    <source>
        <dbReference type="ARBA" id="ARBA00022737"/>
    </source>
</evidence>
<dbReference type="InterPro" id="IPR036322">
    <property type="entry name" value="WD40_repeat_dom_sf"/>
</dbReference>
<dbReference type="AlphaFoldDB" id="A0A8X8XHI3"/>
<dbReference type="PANTHER" id="PTHR22850">
    <property type="entry name" value="WD40 REPEAT FAMILY"/>
    <property type="match status" value="1"/>
</dbReference>
<feature type="repeat" description="WD" evidence="3">
    <location>
        <begin position="83"/>
        <end position="116"/>
    </location>
</feature>
<keyword evidence="5" id="KW-1185">Reference proteome</keyword>
<evidence type="ECO:0000313" key="5">
    <source>
        <dbReference type="Proteomes" id="UP000298416"/>
    </source>
</evidence>
<proteinExistence type="predicted"/>
<dbReference type="InterPro" id="IPR050459">
    <property type="entry name" value="WD_repeat_RBAP46/RBAP48/MSI1"/>
</dbReference>
<dbReference type="Pfam" id="PF00400">
    <property type="entry name" value="WD40"/>
    <property type="match status" value="2"/>
</dbReference>
<dbReference type="Proteomes" id="UP000298416">
    <property type="component" value="Unassembled WGS sequence"/>
</dbReference>